<comment type="caution">
    <text evidence="1">The sequence shown here is derived from an EMBL/GenBank/DDBJ whole genome shotgun (WGS) entry which is preliminary data.</text>
</comment>
<protein>
    <submittedName>
        <fullName evidence="1">Uncharacterized protein</fullName>
    </submittedName>
</protein>
<sequence length="95" mass="11118">MLAETLLAERQHYESKVNYFKVELQKNEEEIEKSEIRLGILNDVNARLEESTAKLIIEHDIQSLKDEITKLQTTLTQNIGNLKAFERIVDELYNI</sequence>
<proteinExistence type="predicted"/>
<dbReference type="AlphaFoldDB" id="A0A3S0HND1"/>
<evidence type="ECO:0000313" key="1">
    <source>
        <dbReference type="EMBL" id="RTQ95595.1"/>
    </source>
</evidence>
<name>A0A3S0HND1_9BACI</name>
<reference evidence="1 2" key="1">
    <citation type="submission" date="2018-12" db="EMBL/GenBank/DDBJ databases">
        <authorList>
            <person name="Yu L."/>
        </authorList>
    </citation>
    <scope>NUCLEOTIDE SEQUENCE [LARGE SCALE GENOMIC DNA]</scope>
    <source>
        <strain evidence="1 2">S5H2222</strain>
    </source>
</reference>
<dbReference type="Proteomes" id="UP000276349">
    <property type="component" value="Unassembled WGS sequence"/>
</dbReference>
<dbReference type="RefSeq" id="WP_126292763.1">
    <property type="nucleotide sequence ID" value="NZ_CP185866.1"/>
</dbReference>
<accession>A0A3S0HND1</accession>
<gene>
    <name evidence="1" type="ORF">EKG35_02620</name>
</gene>
<evidence type="ECO:0000313" key="2">
    <source>
        <dbReference type="Proteomes" id="UP000276349"/>
    </source>
</evidence>
<dbReference type="EMBL" id="RXNR01000005">
    <property type="protein sequence ID" value="RTQ95595.1"/>
    <property type="molecule type" value="Genomic_DNA"/>
</dbReference>
<keyword evidence="2" id="KW-1185">Reference proteome</keyword>
<organism evidence="1 2">
    <name type="scientific">Lysinibacillus telephonicus</name>
    <dbReference type="NCBI Taxonomy" id="1714840"/>
    <lineage>
        <taxon>Bacteria</taxon>
        <taxon>Bacillati</taxon>
        <taxon>Bacillota</taxon>
        <taxon>Bacilli</taxon>
        <taxon>Bacillales</taxon>
        <taxon>Bacillaceae</taxon>
        <taxon>Lysinibacillus</taxon>
    </lineage>
</organism>